<dbReference type="PROSITE" id="PS51257">
    <property type="entry name" value="PROKAR_LIPOPROTEIN"/>
    <property type="match status" value="1"/>
</dbReference>
<organism evidence="3 4">
    <name type="scientific">Apilactobacillus apinorum</name>
    <dbReference type="NCBI Taxonomy" id="1218495"/>
    <lineage>
        <taxon>Bacteria</taxon>
        <taxon>Bacillati</taxon>
        <taxon>Bacillota</taxon>
        <taxon>Bacilli</taxon>
        <taxon>Lactobacillales</taxon>
        <taxon>Lactobacillaceae</taxon>
        <taxon>Apilactobacillus</taxon>
    </lineage>
</organism>
<gene>
    <name evidence="3" type="ORF">AP20H10_05400</name>
</gene>
<evidence type="ECO:0000313" key="3">
    <source>
        <dbReference type="EMBL" id="GAA6114177.1"/>
    </source>
</evidence>
<evidence type="ECO:0000256" key="1">
    <source>
        <dbReference type="ARBA" id="ARBA00022729"/>
    </source>
</evidence>
<proteinExistence type="predicted"/>
<name>A0ABP9ZH93_9LACO</name>
<comment type="caution">
    <text evidence="3">The sequence shown here is derived from an EMBL/GenBank/DDBJ whole genome shotgun (WGS) entry which is preliminary data.</text>
</comment>
<dbReference type="Pfam" id="PF12978">
    <property type="entry name" value="DUF3862"/>
    <property type="match status" value="1"/>
</dbReference>
<dbReference type="Gene3D" id="3.30.1450.10">
    <property type="match status" value="2"/>
</dbReference>
<dbReference type="RefSeq" id="WP_353317567.1">
    <property type="nucleotide sequence ID" value="NZ_BAABVV010000028.1"/>
</dbReference>
<keyword evidence="1 2" id="KW-0732">Signal</keyword>
<dbReference type="InterPro" id="IPR037873">
    <property type="entry name" value="BamE-like"/>
</dbReference>
<feature type="chain" id="PRO_5045786041" description="DUF3862 domain-containing protein" evidence="2">
    <location>
        <begin position="21"/>
        <end position="199"/>
    </location>
</feature>
<sequence>MKKVLSISLALLTSILILSACGKKNVNDHKTISAPKPTLSDALNTSGISLEKYDQIKYTNQQLNGGDSNKKIISILGKPTSSKQTKLTNNDPATQYTWQMGGSAQLQYIFAIIYKDKVLSKGFQQNTNSKIVSKAKIKALNNSMTFKEVKAKLGAPLSEQVSDGVAFMTYQTDKNNHACNLTFSNNKLSKTEFVTLSSN</sequence>
<evidence type="ECO:0000313" key="4">
    <source>
        <dbReference type="Proteomes" id="UP001438112"/>
    </source>
</evidence>
<dbReference type="EMBL" id="BAABVV010000028">
    <property type="protein sequence ID" value="GAA6114177.1"/>
    <property type="molecule type" value="Genomic_DNA"/>
</dbReference>
<evidence type="ECO:0008006" key="5">
    <source>
        <dbReference type="Google" id="ProtNLM"/>
    </source>
</evidence>
<dbReference type="Proteomes" id="UP001438112">
    <property type="component" value="Unassembled WGS sequence"/>
</dbReference>
<evidence type="ECO:0000256" key="2">
    <source>
        <dbReference type="SAM" id="SignalP"/>
    </source>
</evidence>
<reference evidence="3 4" key="1">
    <citation type="submission" date="2024-03" db="EMBL/GenBank/DDBJ databases">
        <title>Inconsistent identification of Apilactobacillus kunkeei-related strains obtained by well-developed overall genome related indices.</title>
        <authorList>
            <person name="Maeno S."/>
            <person name="Endo A."/>
        </authorList>
    </citation>
    <scope>NUCLEOTIDE SEQUENCE [LARGE SCALE GENOMIC DNA]</scope>
    <source>
        <strain evidence="3 4">20H-10</strain>
    </source>
</reference>
<protein>
    <recommendedName>
        <fullName evidence="5">DUF3862 domain-containing protein</fullName>
    </recommendedName>
</protein>
<keyword evidence="4" id="KW-1185">Reference proteome</keyword>
<feature type="signal peptide" evidence="2">
    <location>
        <begin position="1"/>
        <end position="20"/>
    </location>
</feature>
<accession>A0ABP9ZH93</accession>
<dbReference type="InterPro" id="IPR024418">
    <property type="entry name" value="DUF3862"/>
</dbReference>